<evidence type="ECO:0000256" key="3">
    <source>
        <dbReference type="ARBA" id="ARBA00022676"/>
    </source>
</evidence>
<dbReference type="InterPro" id="IPR007235">
    <property type="entry name" value="Glyco_trans_28_C"/>
</dbReference>
<dbReference type="Gene3D" id="3.40.50.2000">
    <property type="entry name" value="Glycogen Phosphorylase B"/>
    <property type="match status" value="1"/>
</dbReference>
<evidence type="ECO:0000259" key="6">
    <source>
        <dbReference type="Pfam" id="PF06925"/>
    </source>
</evidence>
<feature type="domain" description="Diacylglycerol glucosyltransferase N-terminal" evidence="6">
    <location>
        <begin position="52"/>
        <end position="220"/>
    </location>
</feature>
<dbReference type="HOGENOM" id="CLU_028367_0_1_4"/>
<protein>
    <submittedName>
        <fullName evidence="7">UDP-N-acetylglucosamine:LPS N-acetylglucosamine transferase</fullName>
    </submittedName>
</protein>
<proteinExistence type="inferred from homology"/>
<dbReference type="Pfam" id="PF04101">
    <property type="entry name" value="Glyco_tran_28_C"/>
    <property type="match status" value="1"/>
</dbReference>
<evidence type="ECO:0000256" key="1">
    <source>
        <dbReference type="ARBA" id="ARBA00004370"/>
    </source>
</evidence>
<keyword evidence="4 7" id="KW-0808">Transferase</keyword>
<name>A0A0A1FJX6_9BURK</name>
<reference evidence="8" key="1">
    <citation type="journal article" date="2014" name="Soil Biol. Biochem.">
        <title>Structure and function of bacterial communities in ageing soils: Insights from the Mendocino ecological staircase.</title>
        <authorList>
            <person name="Uroz S."/>
            <person name="Tech J.J."/>
            <person name="Sawaya N.A."/>
            <person name="Frey-Klett P."/>
            <person name="Leveau J.H.J."/>
        </authorList>
    </citation>
    <scope>NUCLEOTIDE SEQUENCE [LARGE SCALE GENOMIC DNA]</scope>
    <source>
        <strain evidence="8">Cal35</strain>
    </source>
</reference>
<evidence type="ECO:0000256" key="4">
    <source>
        <dbReference type="ARBA" id="ARBA00022679"/>
    </source>
</evidence>
<dbReference type="GO" id="GO:0009247">
    <property type="term" value="P:glycolipid biosynthetic process"/>
    <property type="evidence" value="ECO:0007669"/>
    <property type="project" value="InterPro"/>
</dbReference>
<dbReference type="InterPro" id="IPR009695">
    <property type="entry name" value="Diacylglyc_glucosyltr_N"/>
</dbReference>
<accession>A0A0A1FJX6</accession>
<keyword evidence="3" id="KW-0328">Glycosyltransferase</keyword>
<sequence>MLESSHFCIAGSKPSSPEPIIHTLKSAPNASATTQSRPRKLLLLSVSAGAGHMRAAEALRAYAAAEFPDTEAIHLDAMDFVPAGFRAVYTDFYLHLVNRHPALWGYVYQKSDKALSSSPTQKLRRAIERISTRPLRKAIQAAAPDAIICTHFLPAELLAREIGKQRVVCPVWVQVTDFDLHSMWLQPLMQGYFAATEEIAYRMRTRGLAADAVHVTGIPIMPGFGRTLARKQCAREFGLDPQRKIILMMSGGAGIGDLDKTVQRLLSLPDDFQLVALAGKNAAMLADLQQLAKAHPTRLFPFGFTNRVDELMACADLAITKPGGLTTSECLAMGVPMIIHSPIPGQEERNADYLLEQGAALKAIDLTALEYRLQQLLHQPELLQHLRQRSLALGRPQAGRAVLQTVLSKLDSQFKYSSP</sequence>
<dbReference type="AlphaFoldDB" id="A0A0A1FJX6"/>
<evidence type="ECO:0000313" key="8">
    <source>
        <dbReference type="Proteomes" id="UP000030302"/>
    </source>
</evidence>
<dbReference type="Pfam" id="PF06925">
    <property type="entry name" value="MGDG_synth"/>
    <property type="match status" value="1"/>
</dbReference>
<feature type="domain" description="Glycosyl transferase family 28 C-terminal" evidence="5">
    <location>
        <begin position="260"/>
        <end position="378"/>
    </location>
</feature>
<dbReference type="KEGG" id="care:LT85_4882"/>
<dbReference type="PANTHER" id="PTHR43025">
    <property type="entry name" value="MONOGALACTOSYLDIACYLGLYCEROL SYNTHASE"/>
    <property type="match status" value="1"/>
</dbReference>
<dbReference type="STRING" id="279058.LT85_4882"/>
<dbReference type="SUPFAM" id="SSF53756">
    <property type="entry name" value="UDP-Glycosyltransferase/glycogen phosphorylase"/>
    <property type="match status" value="1"/>
</dbReference>
<evidence type="ECO:0000256" key="2">
    <source>
        <dbReference type="ARBA" id="ARBA00006962"/>
    </source>
</evidence>
<evidence type="ECO:0000313" key="7">
    <source>
        <dbReference type="EMBL" id="AIY44040.1"/>
    </source>
</evidence>
<dbReference type="PANTHER" id="PTHR43025:SF3">
    <property type="entry name" value="MONOGALACTOSYLDIACYLGLYCEROL SYNTHASE 1, CHLOROPLASTIC"/>
    <property type="match status" value="1"/>
</dbReference>
<dbReference type="EMBL" id="CP009962">
    <property type="protein sequence ID" value="AIY44040.1"/>
    <property type="molecule type" value="Genomic_DNA"/>
</dbReference>
<organism evidence="7 8">
    <name type="scientific">Collimonas arenae</name>
    <dbReference type="NCBI Taxonomy" id="279058"/>
    <lineage>
        <taxon>Bacteria</taxon>
        <taxon>Pseudomonadati</taxon>
        <taxon>Pseudomonadota</taxon>
        <taxon>Betaproteobacteria</taxon>
        <taxon>Burkholderiales</taxon>
        <taxon>Oxalobacteraceae</taxon>
        <taxon>Collimonas</taxon>
    </lineage>
</organism>
<comment type="similarity">
    <text evidence="2">Belongs to the glycosyltransferase 28 family.</text>
</comment>
<dbReference type="GO" id="GO:0016758">
    <property type="term" value="F:hexosyltransferase activity"/>
    <property type="evidence" value="ECO:0007669"/>
    <property type="project" value="InterPro"/>
</dbReference>
<comment type="subcellular location">
    <subcellularLocation>
        <location evidence="1">Membrane</location>
    </subcellularLocation>
</comment>
<dbReference type="Proteomes" id="UP000030302">
    <property type="component" value="Chromosome"/>
</dbReference>
<gene>
    <name evidence="7" type="ORF">LT85_4882</name>
</gene>
<evidence type="ECO:0000259" key="5">
    <source>
        <dbReference type="Pfam" id="PF04101"/>
    </source>
</evidence>
<dbReference type="GO" id="GO:0016020">
    <property type="term" value="C:membrane"/>
    <property type="evidence" value="ECO:0007669"/>
    <property type="project" value="UniProtKB-SubCell"/>
</dbReference>
<keyword evidence="8" id="KW-1185">Reference proteome</keyword>
<dbReference type="InterPro" id="IPR050519">
    <property type="entry name" value="Glycosyltransf_28_UgtP"/>
</dbReference>